<accession>A0A069RFG6</accession>
<dbReference type="Pfam" id="PF13205">
    <property type="entry name" value="Big_5"/>
    <property type="match status" value="1"/>
</dbReference>
<dbReference type="InterPro" id="IPR032812">
    <property type="entry name" value="SbsA_Ig"/>
</dbReference>
<evidence type="ECO:0000259" key="3">
    <source>
        <dbReference type="Pfam" id="PF13205"/>
    </source>
</evidence>
<sequence length="771" mass="83636">MNVKKCINIDKIFESIRRCTKRKLAALAAVAALICQMPVSYAESFEDALKSKGYAIFPSIYEVSKDKRFNVSFSREFDTDSARKYIRLVDINGSEVSTYEEKVNPNVFRLTPKQSLEEGAQYYVVVDPGVDDGAGENIISKGLFAKATVQSEGEYTGFVLENAYFTGGKNVKIVFSDELNIESASKVENYEVAGAVPKSAVVFSDRKSVSLTLSQEIGEEQKVDVFVSKDVKSSEFKSLGGDYTKEIMYTDSGAYISGEQPYIKKETAASVSVIEKEQSVENAVIRGDLYIGASGIILEDVQVDGTLYINPGISGKCNIKNVTAQRVEILSGISTEKAIGIDSLQTDILSIKSSMGAYVQINDTDSKSQIYKTIIDLGVVPVTLSSQEGSYGRIEVSSNSMEDGTLKLKLKADVDSALRLYAGCNVESEGEVDMVYIDTPAFEKVELSGEDGKPFQNINVESPVELVVAAGEVGVINYYSGGVLDIGDASVKSLIKNGYYVEIAEEDLSKIGSSRVGDIDSETLRFTLILDEEMYTLGKKLVLRKGDLEILSTCVLQKGLLTTFEIDEQYRESLESGTYDVSTPAGEDWISLDGEQTSYEESGGQTPSDDGKIRYAQAIGNTATSVSGMYTDDVTKIEVIYSGVTKEATLENGEFSWNIFPGLQNGAKITLKAYAEEEMLETIEITVGEEAQIPKVSNVKAVGNTATAVSGKYADTITKVEIVYSGVTKEATLESGSFSWNIFPGLASGTEVTIKGYEGDTLAIEVSVNVE</sequence>
<organism evidence="4 5">
    <name type="scientific">Peptoclostridium litorale DSM 5388</name>
    <dbReference type="NCBI Taxonomy" id="1121324"/>
    <lineage>
        <taxon>Bacteria</taxon>
        <taxon>Bacillati</taxon>
        <taxon>Bacillota</taxon>
        <taxon>Clostridia</taxon>
        <taxon>Peptostreptococcales</taxon>
        <taxon>Peptoclostridiaceae</taxon>
        <taxon>Peptoclostridium</taxon>
    </lineage>
</organism>
<dbReference type="AlphaFoldDB" id="A0A069RFG6"/>
<evidence type="ECO:0000256" key="1">
    <source>
        <dbReference type="ARBA" id="ARBA00022729"/>
    </source>
</evidence>
<dbReference type="Gene3D" id="2.60.40.1220">
    <property type="match status" value="1"/>
</dbReference>
<keyword evidence="5" id="KW-1185">Reference proteome</keyword>
<name>A0A069RFG6_PEPLI</name>
<protein>
    <recommendedName>
        <fullName evidence="3">SbsA Ig-like domain-containing protein</fullName>
    </recommendedName>
</protein>
<dbReference type="STRING" id="1121324.CLIT_12c00080"/>
<proteinExistence type="predicted"/>
<dbReference type="InterPro" id="IPR014755">
    <property type="entry name" value="Cu-Rt/internalin_Ig-like"/>
</dbReference>
<feature type="chain" id="PRO_5010186628" description="SbsA Ig-like domain-containing protein" evidence="2">
    <location>
        <begin position="43"/>
        <end position="771"/>
    </location>
</feature>
<evidence type="ECO:0000256" key="2">
    <source>
        <dbReference type="SAM" id="SignalP"/>
    </source>
</evidence>
<dbReference type="Proteomes" id="UP000027946">
    <property type="component" value="Unassembled WGS sequence"/>
</dbReference>
<gene>
    <name evidence="4" type="ORF">CLIT_12c00080</name>
</gene>
<feature type="signal peptide" evidence="2">
    <location>
        <begin position="1"/>
        <end position="42"/>
    </location>
</feature>
<dbReference type="RefSeq" id="WP_038265614.1">
    <property type="nucleotide sequence ID" value="NZ_FSRH01000018.1"/>
</dbReference>
<keyword evidence="1 2" id="KW-0732">Signal</keyword>
<evidence type="ECO:0000313" key="5">
    <source>
        <dbReference type="Proteomes" id="UP000027946"/>
    </source>
</evidence>
<dbReference type="EMBL" id="JJMM01000012">
    <property type="protein sequence ID" value="KDR94940.1"/>
    <property type="molecule type" value="Genomic_DNA"/>
</dbReference>
<comment type="caution">
    <text evidence="4">The sequence shown here is derived from an EMBL/GenBank/DDBJ whole genome shotgun (WGS) entry which is preliminary data.</text>
</comment>
<reference evidence="4 5" key="1">
    <citation type="submission" date="2014-03" db="EMBL/GenBank/DDBJ databases">
        <title>Genome sequence of Clostridium litorale W6, DSM 5388.</title>
        <authorList>
            <person name="Poehlein A."/>
            <person name="Jagirdar A."/>
            <person name="Khonsari B."/>
            <person name="Chibani C.M."/>
            <person name="Gutierrez Gutierrez D.A."/>
            <person name="Davydova E."/>
            <person name="Alghaithi H.S."/>
            <person name="Nair K.P."/>
            <person name="Dhamotharan K."/>
            <person name="Chandran L."/>
            <person name="G W."/>
            <person name="Daniel R."/>
        </authorList>
    </citation>
    <scope>NUCLEOTIDE SEQUENCE [LARGE SCALE GENOMIC DNA]</scope>
    <source>
        <strain evidence="4 5">W6</strain>
    </source>
</reference>
<evidence type="ECO:0000313" key="4">
    <source>
        <dbReference type="EMBL" id="KDR94940.1"/>
    </source>
</evidence>
<feature type="domain" description="SbsA Ig-like" evidence="3">
    <location>
        <begin position="62"/>
        <end position="137"/>
    </location>
</feature>